<dbReference type="InterPro" id="IPR036457">
    <property type="entry name" value="PPM-type-like_dom_sf"/>
</dbReference>
<dbReference type="Gene3D" id="3.60.40.10">
    <property type="entry name" value="PPM-type phosphatase domain"/>
    <property type="match status" value="1"/>
</dbReference>
<comment type="caution">
    <text evidence="4">The sequence shown here is derived from an EMBL/GenBank/DDBJ whole genome shotgun (WGS) entry which is preliminary data.</text>
</comment>
<accession>A0ABP6SXV4</accession>
<dbReference type="SUPFAM" id="SSF52172">
    <property type="entry name" value="CheY-like"/>
    <property type="match status" value="1"/>
</dbReference>
<evidence type="ECO:0000313" key="4">
    <source>
        <dbReference type="EMBL" id="GAA3386791.1"/>
    </source>
</evidence>
<dbReference type="Gene3D" id="3.40.50.2300">
    <property type="match status" value="1"/>
</dbReference>
<sequence length="419" mass="44593">MSAATYPPTHGLSGRPVDPADAGPVRVILVEDDHGDAFLVEELLAGARVAFELTWVQNLADATAALDPGVRCVLLDLALPDATGMEGLTRILELAPQAAVIVLTGLADEHRGVEAVAIGAEDYLVKGQVDGELLARAIRFAIERKRADSAALRLREAELLASENARMERALLPTPLLDDDKVHFAHAYRPGRRMALLGGDFFDVIERDGTVFALIGDVSGHGPDEAALGVCLRIAWRTLVLSGVPAAGMLPVLDTLVVRERHSPFAFATVCMVVIAPDRRRADMYLAGHPSPILITEAGDHAVDQLPMGPRGPALGFLPEGRWPAVPLELPPSWALLLFTDGLFEARTGNGPDRLGEEGLVELIGHRRPELPVVDGWPETLLDAVEERNGGALADDAALVVLSHQADEGPVSLEGGVGE</sequence>
<evidence type="ECO:0000313" key="5">
    <source>
        <dbReference type="Proteomes" id="UP001501676"/>
    </source>
</evidence>
<evidence type="ECO:0000256" key="1">
    <source>
        <dbReference type="ARBA" id="ARBA00022801"/>
    </source>
</evidence>
<dbReference type="InterPro" id="IPR001932">
    <property type="entry name" value="PPM-type_phosphatase-like_dom"/>
</dbReference>
<dbReference type="CDD" id="cd00156">
    <property type="entry name" value="REC"/>
    <property type="match status" value="1"/>
</dbReference>
<dbReference type="Pfam" id="PF07228">
    <property type="entry name" value="SpoIIE"/>
    <property type="match status" value="1"/>
</dbReference>
<dbReference type="InterPro" id="IPR001789">
    <property type="entry name" value="Sig_transdc_resp-reg_receiver"/>
</dbReference>
<evidence type="ECO:0000259" key="3">
    <source>
        <dbReference type="PROSITE" id="PS50110"/>
    </source>
</evidence>
<proteinExistence type="predicted"/>
<dbReference type="SMART" id="SM00448">
    <property type="entry name" value="REC"/>
    <property type="match status" value="1"/>
</dbReference>
<dbReference type="PANTHER" id="PTHR43156:SF2">
    <property type="entry name" value="STAGE II SPORULATION PROTEIN E"/>
    <property type="match status" value="1"/>
</dbReference>
<gene>
    <name evidence="4" type="ORF">GCM10020369_26830</name>
</gene>
<protein>
    <submittedName>
        <fullName evidence="4">SpoIIE family protein phosphatase</fullName>
    </submittedName>
</protein>
<keyword evidence="1" id="KW-0378">Hydrolase</keyword>
<evidence type="ECO:0000256" key="2">
    <source>
        <dbReference type="PROSITE-ProRule" id="PRU00169"/>
    </source>
</evidence>
<dbReference type="PROSITE" id="PS50110">
    <property type="entry name" value="RESPONSE_REGULATORY"/>
    <property type="match status" value="1"/>
</dbReference>
<dbReference type="EMBL" id="BAAAYN010000017">
    <property type="protein sequence ID" value="GAA3386791.1"/>
    <property type="molecule type" value="Genomic_DNA"/>
</dbReference>
<feature type="modified residue" description="4-aspartylphosphate" evidence="2">
    <location>
        <position position="76"/>
    </location>
</feature>
<dbReference type="RefSeq" id="WP_345728387.1">
    <property type="nucleotide sequence ID" value="NZ_BAAAYN010000017.1"/>
</dbReference>
<dbReference type="Pfam" id="PF00072">
    <property type="entry name" value="Response_reg"/>
    <property type="match status" value="1"/>
</dbReference>
<dbReference type="InterPro" id="IPR011006">
    <property type="entry name" value="CheY-like_superfamily"/>
</dbReference>
<reference evidence="5" key="1">
    <citation type="journal article" date="2019" name="Int. J. Syst. Evol. Microbiol.">
        <title>The Global Catalogue of Microorganisms (GCM) 10K type strain sequencing project: providing services to taxonomists for standard genome sequencing and annotation.</title>
        <authorList>
            <consortium name="The Broad Institute Genomics Platform"/>
            <consortium name="The Broad Institute Genome Sequencing Center for Infectious Disease"/>
            <person name="Wu L."/>
            <person name="Ma J."/>
        </authorList>
    </citation>
    <scope>NUCLEOTIDE SEQUENCE [LARGE SCALE GENOMIC DNA]</scope>
    <source>
        <strain evidence="5">JCM 9458</strain>
    </source>
</reference>
<dbReference type="InterPro" id="IPR052016">
    <property type="entry name" value="Bact_Sigma-Reg"/>
</dbReference>
<keyword evidence="2" id="KW-0597">Phosphoprotein</keyword>
<organism evidence="4 5">
    <name type="scientific">Cryptosporangium minutisporangium</name>
    <dbReference type="NCBI Taxonomy" id="113569"/>
    <lineage>
        <taxon>Bacteria</taxon>
        <taxon>Bacillati</taxon>
        <taxon>Actinomycetota</taxon>
        <taxon>Actinomycetes</taxon>
        <taxon>Cryptosporangiales</taxon>
        <taxon>Cryptosporangiaceae</taxon>
        <taxon>Cryptosporangium</taxon>
    </lineage>
</organism>
<dbReference type="Proteomes" id="UP001501676">
    <property type="component" value="Unassembled WGS sequence"/>
</dbReference>
<feature type="domain" description="Response regulatory" evidence="3">
    <location>
        <begin position="26"/>
        <end position="141"/>
    </location>
</feature>
<keyword evidence="5" id="KW-1185">Reference proteome</keyword>
<dbReference type="PANTHER" id="PTHR43156">
    <property type="entry name" value="STAGE II SPORULATION PROTEIN E-RELATED"/>
    <property type="match status" value="1"/>
</dbReference>
<dbReference type="SMART" id="SM00331">
    <property type="entry name" value="PP2C_SIG"/>
    <property type="match status" value="1"/>
</dbReference>
<name>A0ABP6SXV4_9ACTN</name>